<evidence type="ECO:0000256" key="1">
    <source>
        <dbReference type="ARBA" id="ARBA00001961"/>
    </source>
</evidence>
<dbReference type="RefSeq" id="XP_060538730.1">
    <property type="nucleotide sequence ID" value="XM_060682747.1"/>
</dbReference>
<evidence type="ECO:0000259" key="14">
    <source>
        <dbReference type="PROSITE" id="PS51471"/>
    </source>
</evidence>
<evidence type="ECO:0000256" key="2">
    <source>
        <dbReference type="ARBA" id="ARBA00002035"/>
    </source>
</evidence>
<dbReference type="Proteomes" id="UP001652622">
    <property type="component" value="Unplaced"/>
</dbReference>
<dbReference type="Gene3D" id="1.25.40.10">
    <property type="entry name" value="Tetratricopeptide repeat domain"/>
    <property type="match status" value="1"/>
</dbReference>
<keyword evidence="13" id="KW-0325">Glycoprotein</keyword>
<comment type="similarity">
    <text evidence="4">Belongs to the P4HA family.</text>
</comment>
<comment type="cofactor">
    <cofactor evidence="1">
        <name>L-ascorbate</name>
        <dbReference type="ChEBI" id="CHEBI:38290"/>
    </cofactor>
</comment>
<protein>
    <recommendedName>
        <fullName evidence="5">procollagen-proline 4-dioxygenase</fullName>
        <ecNumber evidence="5">1.14.11.2</ecNumber>
    </recommendedName>
</protein>
<dbReference type="PROSITE" id="PS51471">
    <property type="entry name" value="FE2OG_OXY"/>
    <property type="match status" value="1"/>
</dbReference>
<keyword evidence="8" id="KW-0256">Endoplasmic reticulum</keyword>
<evidence type="ECO:0000256" key="8">
    <source>
        <dbReference type="ARBA" id="ARBA00022824"/>
    </source>
</evidence>
<dbReference type="Pfam" id="PF08336">
    <property type="entry name" value="P4Ha_N"/>
    <property type="match status" value="1"/>
</dbReference>
<reference evidence="16" key="1">
    <citation type="submission" date="2025-08" db="UniProtKB">
        <authorList>
            <consortium name="RefSeq"/>
        </authorList>
    </citation>
    <scope>IDENTIFICATION</scope>
    <source>
        <tissue evidence="16">Blood</tissue>
    </source>
</reference>
<dbReference type="Pfam" id="PF23558">
    <property type="entry name" value="TPR_P4H"/>
    <property type="match status" value="1"/>
</dbReference>
<dbReference type="InterPro" id="IPR005123">
    <property type="entry name" value="Oxoglu/Fe-dep_dioxygenase_dom"/>
</dbReference>
<dbReference type="InterPro" id="IPR013547">
    <property type="entry name" value="P4H_N"/>
</dbReference>
<organism evidence="15 16">
    <name type="scientific">Pantherophis guttatus</name>
    <name type="common">Corn snake</name>
    <name type="synonym">Elaphe guttata</name>
    <dbReference type="NCBI Taxonomy" id="94885"/>
    <lineage>
        <taxon>Eukaryota</taxon>
        <taxon>Metazoa</taxon>
        <taxon>Chordata</taxon>
        <taxon>Craniata</taxon>
        <taxon>Vertebrata</taxon>
        <taxon>Euteleostomi</taxon>
        <taxon>Lepidosauria</taxon>
        <taxon>Squamata</taxon>
        <taxon>Bifurcata</taxon>
        <taxon>Unidentata</taxon>
        <taxon>Episquamata</taxon>
        <taxon>Toxicofera</taxon>
        <taxon>Serpentes</taxon>
        <taxon>Colubroidea</taxon>
        <taxon>Colubridae</taxon>
        <taxon>Colubrinae</taxon>
        <taxon>Pantherophis</taxon>
    </lineage>
</organism>
<evidence type="ECO:0000256" key="7">
    <source>
        <dbReference type="ARBA" id="ARBA00022803"/>
    </source>
</evidence>
<dbReference type="SMART" id="SM00702">
    <property type="entry name" value="P4Hc"/>
    <property type="match status" value="1"/>
</dbReference>
<keyword evidence="15" id="KW-1185">Reference proteome</keyword>
<evidence type="ECO:0000313" key="16">
    <source>
        <dbReference type="RefSeq" id="XP_060538730.1"/>
    </source>
</evidence>
<proteinExistence type="inferred from homology"/>
<evidence type="ECO:0000256" key="13">
    <source>
        <dbReference type="ARBA" id="ARBA00023180"/>
    </source>
</evidence>
<dbReference type="GeneID" id="117676416"/>
<comment type="subcellular location">
    <subcellularLocation>
        <location evidence="3">Endoplasmic reticulum lumen</location>
    </subcellularLocation>
</comment>
<dbReference type="Gene3D" id="6.10.140.1460">
    <property type="match status" value="1"/>
</dbReference>
<dbReference type="PANTHER" id="PTHR10869">
    <property type="entry name" value="PROLYL 4-HYDROXYLASE ALPHA SUBUNIT"/>
    <property type="match status" value="1"/>
</dbReference>
<dbReference type="InterPro" id="IPR044862">
    <property type="entry name" value="Pro_4_hyd_alph_FE2OG_OXY"/>
</dbReference>
<dbReference type="EC" id="1.14.11.2" evidence="5"/>
<evidence type="ECO:0000256" key="3">
    <source>
        <dbReference type="ARBA" id="ARBA00004319"/>
    </source>
</evidence>
<dbReference type="Pfam" id="PF13640">
    <property type="entry name" value="2OG-FeII_Oxy_3"/>
    <property type="match status" value="1"/>
</dbReference>
<dbReference type="InterPro" id="IPR011990">
    <property type="entry name" value="TPR-like_helical_dom_sf"/>
</dbReference>
<keyword evidence="7" id="KW-0802">TPR repeat</keyword>
<keyword evidence="12" id="KW-0408">Iron</keyword>
<gene>
    <name evidence="16" type="primary">P4HA3</name>
</gene>
<evidence type="ECO:0000256" key="10">
    <source>
        <dbReference type="ARBA" id="ARBA00022964"/>
    </source>
</evidence>
<dbReference type="Gene3D" id="2.60.120.620">
    <property type="entry name" value="q2cbj1_9rhob like domain"/>
    <property type="match status" value="1"/>
</dbReference>
<evidence type="ECO:0000256" key="12">
    <source>
        <dbReference type="ARBA" id="ARBA00023004"/>
    </source>
</evidence>
<feature type="domain" description="Fe2OG dioxygenase" evidence="14">
    <location>
        <begin position="379"/>
        <end position="486"/>
    </location>
</feature>
<evidence type="ECO:0000313" key="15">
    <source>
        <dbReference type="Proteomes" id="UP001652622"/>
    </source>
</evidence>
<keyword evidence="9" id="KW-0847">Vitamin C</keyword>
<comment type="function">
    <text evidence="2">Catalyzes the post-translational formation of 4-hydroxyproline in -Xaa-Pro-Gly- sequences in collagens and other proteins.</text>
</comment>
<keyword evidence="6" id="KW-0479">Metal-binding</keyword>
<evidence type="ECO:0000256" key="11">
    <source>
        <dbReference type="ARBA" id="ARBA00023002"/>
    </source>
</evidence>
<dbReference type="PANTHER" id="PTHR10869:SF223">
    <property type="entry name" value="PROLYL 4-HYDROXYLASE SUBUNIT ALPHA-3"/>
    <property type="match status" value="1"/>
</dbReference>
<evidence type="ECO:0000256" key="9">
    <source>
        <dbReference type="ARBA" id="ARBA00022896"/>
    </source>
</evidence>
<name>A0ABM3YRI2_PANGU</name>
<evidence type="ECO:0000256" key="5">
    <source>
        <dbReference type="ARBA" id="ARBA00012269"/>
    </source>
</evidence>
<accession>A0ABM3YRI2</accession>
<keyword evidence="10" id="KW-0223">Dioxygenase</keyword>
<dbReference type="SUPFAM" id="SSF48452">
    <property type="entry name" value="TPR-like"/>
    <property type="match status" value="1"/>
</dbReference>
<dbReference type="InterPro" id="IPR059068">
    <property type="entry name" value="TPR_P4H"/>
</dbReference>
<keyword evidence="11" id="KW-0560">Oxidoreductase</keyword>
<dbReference type="InterPro" id="IPR045054">
    <property type="entry name" value="P4HA-like"/>
</dbReference>
<evidence type="ECO:0000256" key="4">
    <source>
        <dbReference type="ARBA" id="ARBA00006511"/>
    </source>
</evidence>
<sequence length="501" mass="57063">MEEERVKETMVVWAKNFGYNIGLEKFFQKIQVLHEGSSGTMANPLMAFALIKRLQSDWRNVVYSMEGSENIQALKVSYHRLEDHLPLFEDLEGAARALMRLQDVYALSVKELAGGRFRTTNEAHPDLYHPSRAFALSADDCFHIGKVAYDKEDYYHSIPWMEEAVRLFRISYGNWNTEDEGSLEEALDHLAFSYFMAGNISHALRLSQEFLHYDPGNERMARNVLKYEKLLRESQEEEEESKGRITVQRPNGTHLETRDAYEELCQRLGSQPAHRGLSCSYETNRSPWLTLQPLKKEILHPQPELALYHDFVSPSEAEKIKVLAAPGLQRSVVASGEKQEQADYRISQSAWLKDSLDPVIGALGRRAAALTGLNIRHPYAEYFQVVNYGLGGHYEPHFDHATSRKSPLYRMKSGNRIATLMIYLSSVDAGGSTAFIYANLSVPVIKNAALFWWNLRRNGQGDEATLHAGCPVLAGDKWVANKWFHEHGQEFHRPCGTNPEE</sequence>
<dbReference type="InterPro" id="IPR006620">
    <property type="entry name" value="Pro_4_hyd_alph"/>
</dbReference>
<evidence type="ECO:0000256" key="6">
    <source>
        <dbReference type="ARBA" id="ARBA00022723"/>
    </source>
</evidence>